<keyword evidence="1" id="KW-0812">Transmembrane</keyword>
<keyword evidence="3" id="KW-1185">Reference proteome</keyword>
<dbReference type="EMBL" id="DF967986">
    <property type="protein sequence ID" value="GAO99324.1"/>
    <property type="molecule type" value="Genomic_DNA"/>
</dbReference>
<organism evidence="2 3">
    <name type="scientific">Fructobacillus ficulneus</name>
    <dbReference type="NCBI Taxonomy" id="157463"/>
    <lineage>
        <taxon>Bacteria</taxon>
        <taxon>Bacillati</taxon>
        <taxon>Bacillota</taxon>
        <taxon>Bacilli</taxon>
        <taxon>Lactobacillales</taxon>
        <taxon>Lactobacillaceae</taxon>
        <taxon>Fructobacillus</taxon>
    </lineage>
</organism>
<dbReference type="OrthoDB" id="2152078at2"/>
<feature type="transmembrane region" description="Helical" evidence="1">
    <location>
        <begin position="6"/>
        <end position="26"/>
    </location>
</feature>
<keyword evidence="1" id="KW-0472">Membrane</keyword>
<sequence>MLGLIGLALVVLGILIVILGSFLPLIRLYFGDRSVISQLFWGGVIFLVGCALLIYNAITL</sequence>
<keyword evidence="1" id="KW-1133">Transmembrane helix</keyword>
<gene>
    <name evidence="2" type="ORF">FFIC_091520</name>
</gene>
<evidence type="ECO:0000256" key="1">
    <source>
        <dbReference type="SAM" id="Phobius"/>
    </source>
</evidence>
<accession>A0A0K8MHE5</accession>
<dbReference type="RefSeq" id="WP_061992745.1">
    <property type="nucleotide sequence ID" value="NZ_DF967986.1"/>
</dbReference>
<name>A0A0K8MHE5_9LACO</name>
<feature type="transmembrane region" description="Helical" evidence="1">
    <location>
        <begin position="38"/>
        <end position="58"/>
    </location>
</feature>
<reference evidence="2 3" key="1">
    <citation type="journal article" date="2015" name="BMC Genomics">
        <title>Comparative genomics of Fructobacillus spp. and Leuconostoc spp. reveals niche-specific evolution of Fructobacillus spp.</title>
        <authorList>
            <person name="Endo A."/>
            <person name="Tanizawa Y."/>
            <person name="Tanaka N."/>
            <person name="Maeno S."/>
            <person name="Kumar H."/>
            <person name="Shiwa Y."/>
            <person name="Okada S."/>
            <person name="Yoshikawa H."/>
            <person name="Dicks L."/>
            <person name="Nakagawa J."/>
            <person name="Arita M."/>
        </authorList>
    </citation>
    <scope>NUCLEOTIDE SEQUENCE [LARGE SCALE GENOMIC DNA]</scope>
    <source>
        <strain evidence="2 3">JCM 12225</strain>
    </source>
</reference>
<protein>
    <submittedName>
        <fullName evidence="2">Uncharacterized protein</fullName>
    </submittedName>
</protein>
<dbReference type="Proteomes" id="UP000253891">
    <property type="component" value="Unassembled WGS sequence"/>
</dbReference>
<proteinExistence type="predicted"/>
<evidence type="ECO:0000313" key="3">
    <source>
        <dbReference type="Proteomes" id="UP000253891"/>
    </source>
</evidence>
<dbReference type="AlphaFoldDB" id="A0A0K8MHE5"/>
<evidence type="ECO:0000313" key="2">
    <source>
        <dbReference type="EMBL" id="GAO99324.1"/>
    </source>
</evidence>